<gene>
    <name evidence="1" type="ORF">IQ230_13290</name>
</gene>
<sequence length="67" mass="7478">MHDSFTAADKDILKGDIGMSQGSLVLQSWLEVSQLFRVSKFRGQLQKLRSLEDEIRADLDALEGLLG</sequence>
<dbReference type="EMBL" id="JADEWN010000030">
    <property type="protein sequence ID" value="MBE9191308.1"/>
    <property type="molecule type" value="Genomic_DNA"/>
</dbReference>
<protein>
    <submittedName>
        <fullName evidence="1">Uncharacterized protein</fullName>
    </submittedName>
</protein>
<organism evidence="1 2">
    <name type="scientific">Gloeocapsopsis crepidinum LEGE 06123</name>
    <dbReference type="NCBI Taxonomy" id="588587"/>
    <lineage>
        <taxon>Bacteria</taxon>
        <taxon>Bacillati</taxon>
        <taxon>Cyanobacteriota</taxon>
        <taxon>Cyanophyceae</taxon>
        <taxon>Oscillatoriophycideae</taxon>
        <taxon>Chroococcales</taxon>
        <taxon>Chroococcaceae</taxon>
        <taxon>Gloeocapsopsis</taxon>
    </lineage>
</organism>
<dbReference type="Proteomes" id="UP000651156">
    <property type="component" value="Unassembled WGS sequence"/>
</dbReference>
<evidence type="ECO:0000313" key="2">
    <source>
        <dbReference type="Proteomes" id="UP000651156"/>
    </source>
</evidence>
<proteinExistence type="predicted"/>
<reference evidence="1 2" key="1">
    <citation type="submission" date="2020-10" db="EMBL/GenBank/DDBJ databases">
        <authorList>
            <person name="Castelo-Branco R."/>
            <person name="Eusebio N."/>
            <person name="Adriana R."/>
            <person name="Vieira A."/>
            <person name="Brugerolle De Fraissinette N."/>
            <person name="Rezende De Castro R."/>
            <person name="Schneider M.P."/>
            <person name="Vasconcelos V."/>
            <person name="Leao P.N."/>
        </authorList>
    </citation>
    <scope>NUCLEOTIDE SEQUENCE [LARGE SCALE GENOMIC DNA]</scope>
    <source>
        <strain evidence="1 2">LEGE 06123</strain>
    </source>
</reference>
<comment type="caution">
    <text evidence="1">The sequence shown here is derived from an EMBL/GenBank/DDBJ whole genome shotgun (WGS) entry which is preliminary data.</text>
</comment>
<dbReference type="RefSeq" id="WP_193932483.1">
    <property type="nucleotide sequence ID" value="NZ_CAWPMZ010000059.1"/>
</dbReference>
<name>A0ABR9UTD8_9CHRO</name>
<accession>A0ABR9UTD8</accession>
<keyword evidence="2" id="KW-1185">Reference proteome</keyword>
<evidence type="ECO:0000313" key="1">
    <source>
        <dbReference type="EMBL" id="MBE9191308.1"/>
    </source>
</evidence>